<dbReference type="InterPro" id="IPR001296">
    <property type="entry name" value="Glyco_trans_1"/>
</dbReference>
<dbReference type="SUPFAM" id="SSF53756">
    <property type="entry name" value="UDP-Glycosyltransferase/glycogen phosphorylase"/>
    <property type="match status" value="1"/>
</dbReference>
<keyword evidence="3" id="KW-1185">Reference proteome</keyword>
<dbReference type="PANTHER" id="PTHR12526">
    <property type="entry name" value="GLYCOSYLTRANSFERASE"/>
    <property type="match status" value="1"/>
</dbReference>
<dbReference type="OrthoDB" id="9790710at2"/>
<sequence length="401" mass="44774">MNLLHVITSMSPENGGPAQGIRTLNNAMLGMGVIREVACVDAPDSAYLGKDEFKIHALGPAKGPWCYSPELIDWLKSNILRFDVVMINGLWLYQSYAAWKVLKKLKKETAGKPFPRILVMPHGMLDPYFQRASGRKLKAIRNWLYWKLIESKVVNDADGLLFTCETELLLARETFKPYRPKKEYNVGYGVATPQPYNDNLSLAFNQLCPGLNGSPYLLFLSRVHQKKGVDLLLNAYISLHKRLANKNMPKLVIAGPGLDTPFGIMIQQLLENEPEIKKDVFFPGMLTGDAKWGAFYGCEAFVLPSHQENFGIAVVEALACGKPVLISNQVNIWREIMDSGGGLICDDTISGIKNILEKWISLDAAEKVKESNCALNTYQQLFTTSKAASNFFNAFINHNPI</sequence>
<reference evidence="2 3" key="1">
    <citation type="submission" date="2019-07" db="EMBL/GenBank/DDBJ databases">
        <title>Genomic Encyclopedia of Archaeal and Bacterial Type Strains, Phase II (KMG-II): from individual species to whole genera.</title>
        <authorList>
            <person name="Goeker M."/>
        </authorList>
    </citation>
    <scope>NUCLEOTIDE SEQUENCE [LARGE SCALE GENOMIC DNA]</scope>
    <source>
        <strain evidence="2 3">ATCC BAA-1854</strain>
    </source>
</reference>
<evidence type="ECO:0000313" key="2">
    <source>
        <dbReference type="EMBL" id="TWJ00790.1"/>
    </source>
</evidence>
<dbReference type="Gene3D" id="3.40.50.2000">
    <property type="entry name" value="Glycogen Phosphorylase B"/>
    <property type="match status" value="2"/>
</dbReference>
<comment type="caution">
    <text evidence="2">The sequence shown here is derived from an EMBL/GenBank/DDBJ whole genome shotgun (WGS) entry which is preliminary data.</text>
</comment>
<organism evidence="2 3">
    <name type="scientific">Mucilaginibacter frigoritolerans</name>
    <dbReference type="NCBI Taxonomy" id="652788"/>
    <lineage>
        <taxon>Bacteria</taxon>
        <taxon>Pseudomonadati</taxon>
        <taxon>Bacteroidota</taxon>
        <taxon>Sphingobacteriia</taxon>
        <taxon>Sphingobacteriales</taxon>
        <taxon>Sphingobacteriaceae</taxon>
        <taxon>Mucilaginibacter</taxon>
    </lineage>
</organism>
<dbReference type="RefSeq" id="WP_144912180.1">
    <property type="nucleotide sequence ID" value="NZ_VLLI01000005.1"/>
</dbReference>
<protein>
    <submittedName>
        <fullName evidence="2">Glycosyltransferase involved in cell wall biosynthesis</fullName>
    </submittedName>
</protein>
<proteinExistence type="predicted"/>
<name>A0A562U4Q8_9SPHI</name>
<dbReference type="EMBL" id="VLLI01000005">
    <property type="protein sequence ID" value="TWJ00790.1"/>
    <property type="molecule type" value="Genomic_DNA"/>
</dbReference>
<dbReference type="AlphaFoldDB" id="A0A562U4Q8"/>
<dbReference type="GO" id="GO:0016757">
    <property type="term" value="F:glycosyltransferase activity"/>
    <property type="evidence" value="ECO:0007669"/>
    <property type="project" value="InterPro"/>
</dbReference>
<accession>A0A562U4Q8</accession>
<keyword evidence="2" id="KW-0808">Transferase</keyword>
<feature type="domain" description="Glycosyl transferase family 1" evidence="1">
    <location>
        <begin position="213"/>
        <end position="363"/>
    </location>
</feature>
<dbReference type="Pfam" id="PF00534">
    <property type="entry name" value="Glycos_transf_1"/>
    <property type="match status" value="1"/>
</dbReference>
<evidence type="ECO:0000259" key="1">
    <source>
        <dbReference type="Pfam" id="PF00534"/>
    </source>
</evidence>
<evidence type="ECO:0000313" key="3">
    <source>
        <dbReference type="Proteomes" id="UP000317010"/>
    </source>
</evidence>
<dbReference type="Proteomes" id="UP000317010">
    <property type="component" value="Unassembled WGS sequence"/>
</dbReference>
<gene>
    <name evidence="2" type="ORF">JN11_02049</name>
</gene>